<dbReference type="Gene3D" id="2.40.10.10">
    <property type="entry name" value="Trypsin-like serine proteases"/>
    <property type="match status" value="1"/>
</dbReference>
<evidence type="ECO:0000256" key="2">
    <source>
        <dbReference type="SAM" id="SignalP"/>
    </source>
</evidence>
<dbReference type="PRINTS" id="PR00722">
    <property type="entry name" value="CHYMOTRYPSIN"/>
</dbReference>
<dbReference type="InterPro" id="IPR043504">
    <property type="entry name" value="Peptidase_S1_PA_chymotrypsin"/>
</dbReference>
<proteinExistence type="predicted"/>
<dbReference type="OrthoDB" id="6266568at2"/>
<keyword evidence="5" id="KW-1185">Reference proteome</keyword>
<evidence type="ECO:0000256" key="1">
    <source>
        <dbReference type="SAM" id="MobiDB-lite"/>
    </source>
</evidence>
<dbReference type="Pfam" id="PF00089">
    <property type="entry name" value="Trypsin"/>
    <property type="match status" value="1"/>
</dbReference>
<dbReference type="EMBL" id="PYMJ01000027">
    <property type="protein sequence ID" value="PSU45808.1"/>
    <property type="molecule type" value="Genomic_DNA"/>
</dbReference>
<dbReference type="InterPro" id="IPR020008">
    <property type="entry name" value="GlyGly_CTERM"/>
</dbReference>
<reference evidence="4 5" key="1">
    <citation type="submission" date="2018-01" db="EMBL/GenBank/DDBJ databases">
        <title>Whole genome sequencing of Histamine producing bacteria.</title>
        <authorList>
            <person name="Butler K."/>
        </authorList>
    </citation>
    <scope>NUCLEOTIDE SEQUENCE [LARGE SCALE GENOMIC DNA]</scope>
    <source>
        <strain evidence="4 5">JCM 12947</strain>
    </source>
</reference>
<dbReference type="InterPro" id="IPR018114">
    <property type="entry name" value="TRYPSIN_HIS"/>
</dbReference>
<dbReference type="NCBIfam" id="TIGR03501">
    <property type="entry name" value="GlyGly_CTERM"/>
    <property type="match status" value="1"/>
</dbReference>
<organism evidence="4 5">
    <name type="scientific">Photobacterium frigidiphilum</name>
    <dbReference type="NCBI Taxonomy" id="264736"/>
    <lineage>
        <taxon>Bacteria</taxon>
        <taxon>Pseudomonadati</taxon>
        <taxon>Pseudomonadota</taxon>
        <taxon>Gammaproteobacteria</taxon>
        <taxon>Vibrionales</taxon>
        <taxon>Vibrionaceae</taxon>
        <taxon>Photobacterium</taxon>
    </lineage>
</organism>
<dbReference type="Proteomes" id="UP000240987">
    <property type="component" value="Unassembled WGS sequence"/>
</dbReference>
<evidence type="ECO:0000313" key="4">
    <source>
        <dbReference type="EMBL" id="PSU45808.1"/>
    </source>
</evidence>
<dbReference type="SUPFAM" id="SSF50494">
    <property type="entry name" value="Trypsin-like serine proteases"/>
    <property type="match status" value="1"/>
</dbReference>
<dbReference type="AlphaFoldDB" id="A0A2T3JAD8"/>
<evidence type="ECO:0000259" key="3">
    <source>
        <dbReference type="PROSITE" id="PS50240"/>
    </source>
</evidence>
<sequence length="334" mass="35316">MKRIIGLIAMCLLTANASAVENGLSEYEESYPQLVRAVADRGSCTSTIVGGSWVITAAHCSSTESVQGSITTWDNQQIISKRIKINPDNIINGFDIALWKLQSPPSINKISFLSLDTITANDLITIYGYSTGLLNSGSQKAQAIDPSIPQVINMENIGQGTNAGGDSGMPYMNSNETIVAIHSGSTGVDDNGFGRGATGSRITHSKDFILDTINAWHYPTSVKTINGTATISVQSLHRGDVIDTSYSDGDVSLDLIASTCDDASIPEFGICTYVINSNGGEGKLYLTPTESITVNRAPEPTKPDPKPDNGGSGGGSFGFLSLMGLLGLAWRRKA</sequence>
<accession>A0A2T3JAD8</accession>
<protein>
    <recommendedName>
        <fullName evidence="3">Peptidase S1 domain-containing protein</fullName>
    </recommendedName>
</protein>
<dbReference type="GO" id="GO:0004252">
    <property type="term" value="F:serine-type endopeptidase activity"/>
    <property type="evidence" value="ECO:0007669"/>
    <property type="project" value="InterPro"/>
</dbReference>
<dbReference type="InterPro" id="IPR001254">
    <property type="entry name" value="Trypsin_dom"/>
</dbReference>
<feature type="chain" id="PRO_5015463509" description="Peptidase S1 domain-containing protein" evidence="2">
    <location>
        <begin position="20"/>
        <end position="334"/>
    </location>
</feature>
<feature type="region of interest" description="Disordered" evidence="1">
    <location>
        <begin position="294"/>
        <end position="315"/>
    </location>
</feature>
<dbReference type="PROSITE" id="PS00134">
    <property type="entry name" value="TRYPSIN_HIS"/>
    <property type="match status" value="1"/>
</dbReference>
<name>A0A2T3JAD8_9GAMM</name>
<gene>
    <name evidence="4" type="ORF">C9J12_21215</name>
</gene>
<dbReference type="SMART" id="SM00020">
    <property type="entry name" value="Tryp_SPc"/>
    <property type="match status" value="1"/>
</dbReference>
<evidence type="ECO:0000313" key="5">
    <source>
        <dbReference type="Proteomes" id="UP000240987"/>
    </source>
</evidence>
<comment type="caution">
    <text evidence="4">The sequence shown here is derived from an EMBL/GenBank/DDBJ whole genome shotgun (WGS) entry which is preliminary data.</text>
</comment>
<dbReference type="InterPro" id="IPR009003">
    <property type="entry name" value="Peptidase_S1_PA"/>
</dbReference>
<feature type="domain" description="Peptidase S1" evidence="3">
    <location>
        <begin position="20"/>
        <end position="214"/>
    </location>
</feature>
<dbReference type="PROSITE" id="PS50240">
    <property type="entry name" value="TRYPSIN_DOM"/>
    <property type="match status" value="1"/>
</dbReference>
<keyword evidence="2" id="KW-0732">Signal</keyword>
<feature type="signal peptide" evidence="2">
    <location>
        <begin position="1"/>
        <end position="19"/>
    </location>
</feature>
<dbReference type="RefSeq" id="WP_107244569.1">
    <property type="nucleotide sequence ID" value="NZ_PYMJ01000027.1"/>
</dbReference>
<dbReference type="InterPro" id="IPR001314">
    <property type="entry name" value="Peptidase_S1A"/>
</dbReference>
<dbReference type="GO" id="GO:0006508">
    <property type="term" value="P:proteolysis"/>
    <property type="evidence" value="ECO:0007669"/>
    <property type="project" value="InterPro"/>
</dbReference>